<proteinExistence type="predicted"/>
<dbReference type="RefSeq" id="YP_009207134.1">
    <property type="nucleotide sequence ID" value="NC_028892.1"/>
</dbReference>
<dbReference type="OrthoDB" id="26999at10239"/>
<reference evidence="1 2" key="1">
    <citation type="submission" date="2015-06" db="EMBL/GenBank/DDBJ databases">
        <authorList>
            <person name="Ali D.J."/>
            <person name="Quadri S.Y."/>
            <person name="Delwel I.O."/>
            <person name="Rosado J.E."/>
            <person name="Bhuiyan S."/>
            <person name="Layton S.R."/>
            <person name="Benjamin R.C."/>
            <person name="Hughes L.E."/>
            <person name="Bradley K.W."/>
            <person name="Asai D.J."/>
            <person name="Bowman C.A."/>
            <person name="Russell D.A."/>
            <person name="Pope W.H."/>
            <person name="Jacobs-Sera D."/>
            <person name="Hendrix R.W."/>
            <person name="Hatfull G.F."/>
        </authorList>
    </citation>
    <scope>NUCLEOTIDE SEQUENCE [LARGE SCALE GENOMIC DNA]</scope>
</reference>
<accession>A0A0K1Y8D6</accession>
<evidence type="ECO:0000313" key="1">
    <source>
        <dbReference type="EMBL" id="AKY03347.1"/>
    </source>
</evidence>
<keyword evidence="2" id="KW-1185">Reference proteome</keyword>
<sequence length="50" mass="5860">MIGFMGWQPGVFEEIQQEIWAYLDFVNDPESDIDFIQEVEEFFGVTDALL</sequence>
<dbReference type="KEGG" id="vg:26633626"/>
<dbReference type="Pfam" id="PF23852">
    <property type="entry name" value="DUF7215"/>
    <property type="match status" value="1"/>
</dbReference>
<dbReference type="InterPro" id="IPR055639">
    <property type="entry name" value="DUF7215"/>
</dbReference>
<protein>
    <submittedName>
        <fullName evidence="1">Uncharacterized protein</fullName>
    </submittedName>
</protein>
<dbReference type="GeneID" id="26633626"/>
<evidence type="ECO:0000313" key="2">
    <source>
        <dbReference type="Proteomes" id="UP000202677"/>
    </source>
</evidence>
<name>A0A0K1Y8D6_9CAUD</name>
<organism evidence="1 2">
    <name type="scientific">Streptomyces phage Caliburn</name>
    <dbReference type="NCBI Taxonomy" id="1690425"/>
    <lineage>
        <taxon>Viruses</taxon>
        <taxon>Duplodnaviria</taxon>
        <taxon>Heunggongvirae</taxon>
        <taxon>Uroviricota</taxon>
        <taxon>Caudoviricetes</taxon>
        <taxon>Arquatrovirinae</taxon>
        <taxon>Likavirus</taxon>
        <taxon>Likavirus caliburn</taxon>
    </lineage>
</organism>
<dbReference type="Proteomes" id="UP000202677">
    <property type="component" value="Genome"/>
</dbReference>
<gene>
    <name evidence="1" type="ORF">SEA_CALIBURN_37</name>
</gene>
<dbReference type="EMBL" id="KT152029">
    <property type="protein sequence ID" value="AKY03347.1"/>
    <property type="molecule type" value="Genomic_DNA"/>
</dbReference>